<accession>E4RM32</accession>
<evidence type="ECO:0000259" key="4">
    <source>
        <dbReference type="Pfam" id="PF00370"/>
    </source>
</evidence>
<dbReference type="eggNOG" id="COG1070">
    <property type="taxonomic scope" value="Bacteria"/>
</dbReference>
<dbReference type="HOGENOM" id="CLU_009281_3_0_9"/>
<keyword evidence="2" id="KW-0808">Transferase</keyword>
<evidence type="ECO:0000256" key="2">
    <source>
        <dbReference type="ARBA" id="ARBA00022679"/>
    </source>
</evidence>
<keyword evidence="3 6" id="KW-0418">Kinase</keyword>
<feature type="domain" description="Carbohydrate kinase FGGY C-terminal" evidence="5">
    <location>
        <begin position="260"/>
        <end position="452"/>
    </location>
</feature>
<dbReference type="OrthoDB" id="9805576at2"/>
<dbReference type="Pfam" id="PF00370">
    <property type="entry name" value="FGGY_N"/>
    <property type="match status" value="1"/>
</dbReference>
<protein>
    <submittedName>
        <fullName evidence="6">Carbohydrate kinase, FGGY-like protein</fullName>
    </submittedName>
</protein>
<dbReference type="RefSeq" id="WP_013405207.1">
    <property type="nucleotide sequence ID" value="NC_014654.1"/>
</dbReference>
<dbReference type="InterPro" id="IPR018484">
    <property type="entry name" value="FGGY_N"/>
</dbReference>
<dbReference type="AlphaFoldDB" id="E4RM32"/>
<reference evidence="6 7" key="1">
    <citation type="submission" date="2010-11" db="EMBL/GenBank/DDBJ databases">
        <title>Complete sequence of Halanaerobium sp. sapolanicus.</title>
        <authorList>
            <consortium name="US DOE Joint Genome Institute"/>
            <person name="Lucas S."/>
            <person name="Copeland A."/>
            <person name="Lapidus A."/>
            <person name="Cheng J.-F."/>
            <person name="Bruce D."/>
            <person name="Goodwin L."/>
            <person name="Pitluck S."/>
            <person name="Davenport K."/>
            <person name="Detter J.C."/>
            <person name="Han C."/>
            <person name="Tapia R."/>
            <person name="Land M."/>
            <person name="Hauser L."/>
            <person name="Jeffries C."/>
            <person name="Kyrpides N."/>
            <person name="Ivanova N."/>
            <person name="Mikhailova N."/>
            <person name="Begemann M.B."/>
            <person name="Mormile M.R."/>
            <person name="Wall J.D."/>
            <person name="Elias D.A."/>
            <person name="Woyke T."/>
        </authorList>
    </citation>
    <scope>NUCLEOTIDE SEQUENCE [LARGE SCALE GENOMIC DNA]</scope>
    <source>
        <strain evidence="7">sapolanicus</strain>
    </source>
</reference>
<dbReference type="Proteomes" id="UP000007434">
    <property type="component" value="Chromosome"/>
</dbReference>
<feature type="domain" description="Carbohydrate kinase FGGY N-terminal" evidence="4">
    <location>
        <begin position="6"/>
        <end position="250"/>
    </location>
</feature>
<keyword evidence="7" id="KW-1185">Reference proteome</keyword>
<evidence type="ECO:0000256" key="1">
    <source>
        <dbReference type="ARBA" id="ARBA00009156"/>
    </source>
</evidence>
<evidence type="ECO:0000256" key="3">
    <source>
        <dbReference type="ARBA" id="ARBA00022777"/>
    </source>
</evidence>
<dbReference type="PIRSF" id="PIRSF000538">
    <property type="entry name" value="GlpK"/>
    <property type="match status" value="1"/>
</dbReference>
<dbReference type="PANTHER" id="PTHR43095:SF2">
    <property type="entry name" value="GLUCONOKINASE"/>
    <property type="match status" value="1"/>
</dbReference>
<dbReference type="Pfam" id="PF02782">
    <property type="entry name" value="FGGY_C"/>
    <property type="match status" value="1"/>
</dbReference>
<dbReference type="STRING" id="656519.Halsa_0664"/>
<dbReference type="CDD" id="cd07805">
    <property type="entry name" value="ASKHA_NBD_FGGY_CvXK-like"/>
    <property type="match status" value="1"/>
</dbReference>
<dbReference type="InterPro" id="IPR018485">
    <property type="entry name" value="FGGY_C"/>
</dbReference>
<dbReference type="GO" id="GO:0005975">
    <property type="term" value="P:carbohydrate metabolic process"/>
    <property type="evidence" value="ECO:0007669"/>
    <property type="project" value="InterPro"/>
</dbReference>
<organism evidence="6 7">
    <name type="scientific">Halanaerobium hydrogeniformans</name>
    <name type="common">Halanaerobium sp. (strain sapolanicus)</name>
    <dbReference type="NCBI Taxonomy" id="656519"/>
    <lineage>
        <taxon>Bacteria</taxon>
        <taxon>Bacillati</taxon>
        <taxon>Bacillota</taxon>
        <taxon>Clostridia</taxon>
        <taxon>Halanaerobiales</taxon>
        <taxon>Halanaerobiaceae</taxon>
        <taxon>Halanaerobium</taxon>
    </lineage>
</organism>
<dbReference type="PANTHER" id="PTHR43095">
    <property type="entry name" value="SUGAR KINASE"/>
    <property type="match status" value="1"/>
</dbReference>
<dbReference type="KEGG" id="has:Halsa_0664"/>
<dbReference type="GO" id="GO:0016301">
    <property type="term" value="F:kinase activity"/>
    <property type="evidence" value="ECO:0007669"/>
    <property type="project" value="UniProtKB-KW"/>
</dbReference>
<dbReference type="InterPro" id="IPR050406">
    <property type="entry name" value="FGGY_Carb_Kinase"/>
</dbReference>
<dbReference type="InterPro" id="IPR000577">
    <property type="entry name" value="Carb_kinase_FGGY"/>
</dbReference>
<evidence type="ECO:0000259" key="5">
    <source>
        <dbReference type="Pfam" id="PF02782"/>
    </source>
</evidence>
<dbReference type="Gene3D" id="3.30.420.40">
    <property type="match status" value="2"/>
</dbReference>
<dbReference type="EMBL" id="CP002304">
    <property type="protein sequence ID" value="ADQ14115.1"/>
    <property type="molecule type" value="Genomic_DNA"/>
</dbReference>
<name>E4RM32_HALHG</name>
<gene>
    <name evidence="6" type="ordered locus">Halsa_0664</name>
</gene>
<evidence type="ECO:0000313" key="7">
    <source>
        <dbReference type="Proteomes" id="UP000007434"/>
    </source>
</evidence>
<dbReference type="InterPro" id="IPR043129">
    <property type="entry name" value="ATPase_NBD"/>
</dbReference>
<comment type="similarity">
    <text evidence="1">Belongs to the FGGY kinase family.</text>
</comment>
<sequence length="497" mass="55893">MSDEKYLLSFDIGSTAVKLIIFDKKLKVVYKAQKAVPGYQEDGFQYQKAEDWWEIIIELSHKMLQESSIDADEIAAVSSTGQMEDCLLLDQAGKPLTEVLLYSDGRAKKQYQFLVDKYSQKTLNKMTANQFDVLMSINKYLWLRENRKETFKKHRNLILGAKDYLNFKLTGKNVSDYTNASTTGFLAMEKMEYNQKLIKELNFEREYLPELKTAEEIIGTINAEAAAELWLQAGTKVINGSGDVGASTLGAGALKVGDIYCYLGTTGWLAMPSEDISENKNLFTLSNTRAENYIIAGAVLNAGQAYDWFLSKIMNHQEIDEEVYKNAENKLSNLDSTKNQSIFIPYINGERSPLKVSEKSGVFARLGANSDSWQLLEAVLEGVSFSLKHNLIEMTGSSSLFDKKLQLNLIGGGSKSKIWPQMLADILESRVNVLDLEVGAPSLGAAMIALKALGEIDGYGELRENFKITKSFEPQSRLKDHYQQKYENYIQLVNKIF</sequence>
<evidence type="ECO:0000313" key="6">
    <source>
        <dbReference type="EMBL" id="ADQ14115.1"/>
    </source>
</evidence>
<proteinExistence type="inferred from homology"/>
<dbReference type="SUPFAM" id="SSF53067">
    <property type="entry name" value="Actin-like ATPase domain"/>
    <property type="match status" value="2"/>
</dbReference>
<reference evidence="6 7" key="2">
    <citation type="journal article" date="2011" name="J. Bacteriol.">
        <title>Complete Genome Sequence of the Haloalkaliphilic, Hydrogen Producing Halanaerobium hydrogenoformans.</title>
        <authorList>
            <person name="Brown S.D."/>
            <person name="Begemann M.B."/>
            <person name="Mormile M.R."/>
            <person name="Wall J.D."/>
            <person name="Han C.S."/>
            <person name="Goodwin L.A."/>
            <person name="Pitluck S."/>
            <person name="Land M.L."/>
            <person name="Hauser L.J."/>
            <person name="Elias D.A."/>
        </authorList>
    </citation>
    <scope>NUCLEOTIDE SEQUENCE [LARGE SCALE GENOMIC DNA]</scope>
    <source>
        <strain evidence="7">sapolanicus</strain>
    </source>
</reference>